<dbReference type="Pfam" id="PF00528">
    <property type="entry name" value="BPD_transp_1"/>
    <property type="match status" value="1"/>
</dbReference>
<evidence type="ECO:0000313" key="12">
    <source>
        <dbReference type="EMBL" id="AVQ30974.1"/>
    </source>
</evidence>
<evidence type="ECO:0000256" key="6">
    <source>
        <dbReference type="ARBA" id="ARBA00022692"/>
    </source>
</evidence>
<feature type="transmembrane region" description="Helical" evidence="9">
    <location>
        <begin position="114"/>
        <end position="135"/>
    </location>
</feature>
<evidence type="ECO:0000256" key="8">
    <source>
        <dbReference type="ARBA" id="ARBA00023136"/>
    </source>
</evidence>
<evidence type="ECO:0000259" key="11">
    <source>
        <dbReference type="PROSITE" id="PS50928"/>
    </source>
</evidence>
<evidence type="ECO:0000256" key="9">
    <source>
        <dbReference type="RuleBase" id="RU363032"/>
    </source>
</evidence>
<dbReference type="PANTHER" id="PTHR30425">
    <property type="entry name" value="PHOSPHATE TRANSPORT SYSTEM PERMEASE PROTEIN PST"/>
    <property type="match status" value="1"/>
</dbReference>
<dbReference type="InterPro" id="IPR035906">
    <property type="entry name" value="MetI-like_sf"/>
</dbReference>
<proteinExistence type="inferred from homology"/>
<sequence>MLFWKKYDKVFAEILKIAALISFLMISFIIIFILKESLPLFREVGLKEFILGKRWKPVSVNGQYLGILPIISATFYVSFTAVLIALPVGVGCSIFLSCVLSLKIRNILKPYVDILAGVPSVIYGFMGLVILVKFFESMGMATGETVLAGGILLSIMILPFMISLCEENMRETRERYEKISEAMGVSKWYMVSEMVLPLSTKTIIISIILSMGRAMGETMAVMMVIGNAPIFPKLLGKAQTISSLIALEMGMTEVGSLHYSALFASGFILMMMVFCINILINYLKKRFL</sequence>
<dbReference type="GeneID" id="77467741"/>
<evidence type="ECO:0000256" key="5">
    <source>
        <dbReference type="ARBA" id="ARBA00022592"/>
    </source>
</evidence>
<evidence type="ECO:0000256" key="2">
    <source>
        <dbReference type="ARBA" id="ARBA00007069"/>
    </source>
</evidence>
<dbReference type="Gene3D" id="1.10.3720.10">
    <property type="entry name" value="MetI-like"/>
    <property type="match status" value="1"/>
</dbReference>
<evidence type="ECO:0000256" key="3">
    <source>
        <dbReference type="ARBA" id="ARBA00022448"/>
    </source>
</evidence>
<feature type="transmembrane region" description="Helical" evidence="9">
    <location>
        <begin position="12"/>
        <end position="34"/>
    </location>
</feature>
<dbReference type="InterPro" id="IPR011864">
    <property type="entry name" value="Phosphate_PstC"/>
</dbReference>
<evidence type="ECO:0000313" key="13">
    <source>
        <dbReference type="Proteomes" id="UP000241238"/>
    </source>
</evidence>
<reference evidence="13" key="1">
    <citation type="journal article" date="2018" name="MSphere">
        <title>Fusobacterium Genomics Using MinION and Illumina Sequencing Enables Genome Completion and Correction.</title>
        <authorList>
            <person name="Todd S.M."/>
            <person name="Settlage R.E."/>
            <person name="Lahmers K.K."/>
            <person name="Slade D.J."/>
        </authorList>
    </citation>
    <scope>NUCLEOTIDE SEQUENCE [LARGE SCALE GENOMIC DNA]</scope>
    <source>
        <strain evidence="13">ATCC 27725</strain>
    </source>
</reference>
<protein>
    <recommendedName>
        <fullName evidence="10">Phosphate transport system permease protein</fullName>
    </recommendedName>
</protein>
<organism evidence="12 13">
    <name type="scientific">Fusobacterium varium ATCC 27725</name>
    <dbReference type="NCBI Taxonomy" id="469618"/>
    <lineage>
        <taxon>Bacteria</taxon>
        <taxon>Fusobacteriati</taxon>
        <taxon>Fusobacteriota</taxon>
        <taxon>Fusobacteriia</taxon>
        <taxon>Fusobacteriales</taxon>
        <taxon>Fusobacteriaceae</taxon>
        <taxon>Fusobacterium</taxon>
    </lineage>
</organism>
<evidence type="ECO:0000256" key="4">
    <source>
        <dbReference type="ARBA" id="ARBA00022475"/>
    </source>
</evidence>
<dbReference type="RefSeq" id="WP_005949997.1">
    <property type="nucleotide sequence ID" value="NZ_CP028103.1"/>
</dbReference>
<comment type="subcellular location">
    <subcellularLocation>
        <location evidence="1 9">Cell membrane</location>
        <topology evidence="1 9">Multi-pass membrane protein</topology>
    </subcellularLocation>
</comment>
<feature type="transmembrane region" description="Helical" evidence="9">
    <location>
        <begin position="259"/>
        <end position="283"/>
    </location>
</feature>
<keyword evidence="13" id="KW-1185">Reference proteome</keyword>
<feature type="transmembrane region" description="Helical" evidence="9">
    <location>
        <begin position="203"/>
        <end position="225"/>
    </location>
</feature>
<dbReference type="CDD" id="cd06261">
    <property type="entry name" value="TM_PBP2"/>
    <property type="match status" value="1"/>
</dbReference>
<name>A0ABN5JFX1_FUSVA</name>
<gene>
    <name evidence="12" type="primary">pstC</name>
    <name evidence="12" type="ORF">C4N18_07015</name>
</gene>
<comment type="function">
    <text evidence="10">Part of the binding-protein-dependent transport system for phosphate; probably responsible for the translocation of the substrate across the membrane.</text>
</comment>
<dbReference type="SUPFAM" id="SSF161098">
    <property type="entry name" value="MetI-like"/>
    <property type="match status" value="1"/>
</dbReference>
<feature type="transmembrane region" description="Helical" evidence="9">
    <location>
        <begin position="75"/>
        <end position="102"/>
    </location>
</feature>
<comment type="similarity">
    <text evidence="2 10">Belongs to the binding-protein-dependent transport system permease family. CysTW subfamily.</text>
</comment>
<dbReference type="PANTHER" id="PTHR30425:SF1">
    <property type="entry name" value="PHOSPHATE TRANSPORT SYSTEM PERMEASE PROTEIN PSTC"/>
    <property type="match status" value="1"/>
</dbReference>
<keyword evidence="7 9" id="KW-1133">Transmembrane helix</keyword>
<evidence type="ECO:0000256" key="10">
    <source>
        <dbReference type="RuleBase" id="RU363054"/>
    </source>
</evidence>
<evidence type="ECO:0000256" key="7">
    <source>
        <dbReference type="ARBA" id="ARBA00022989"/>
    </source>
</evidence>
<dbReference type="InterPro" id="IPR000515">
    <property type="entry name" value="MetI-like"/>
</dbReference>
<dbReference type="Proteomes" id="UP000241238">
    <property type="component" value="Chromosome"/>
</dbReference>
<keyword evidence="3 9" id="KW-0813">Transport</keyword>
<dbReference type="PROSITE" id="PS50928">
    <property type="entry name" value="ABC_TM1"/>
    <property type="match status" value="1"/>
</dbReference>
<dbReference type="InterPro" id="IPR051124">
    <property type="entry name" value="Phosphate_Transport_Permease"/>
</dbReference>
<evidence type="ECO:0000256" key="1">
    <source>
        <dbReference type="ARBA" id="ARBA00004651"/>
    </source>
</evidence>
<keyword evidence="6 9" id="KW-0812">Transmembrane</keyword>
<keyword evidence="5 10" id="KW-0592">Phosphate transport</keyword>
<dbReference type="NCBIfam" id="TIGR02138">
    <property type="entry name" value="phosphate_pstC"/>
    <property type="match status" value="1"/>
</dbReference>
<keyword evidence="4 10" id="KW-1003">Cell membrane</keyword>
<feature type="transmembrane region" description="Helical" evidence="9">
    <location>
        <begin position="147"/>
        <end position="165"/>
    </location>
</feature>
<keyword evidence="8 9" id="KW-0472">Membrane</keyword>
<feature type="domain" description="ABC transmembrane type-1" evidence="11">
    <location>
        <begin position="71"/>
        <end position="280"/>
    </location>
</feature>
<dbReference type="EMBL" id="CP028103">
    <property type="protein sequence ID" value="AVQ30974.1"/>
    <property type="molecule type" value="Genomic_DNA"/>
</dbReference>
<accession>A0ABN5JFX1</accession>